<feature type="chain" id="PRO_5041439088" evidence="1">
    <location>
        <begin position="16"/>
        <end position="152"/>
    </location>
</feature>
<feature type="signal peptide" evidence="1">
    <location>
        <begin position="1"/>
        <end position="15"/>
    </location>
</feature>
<proteinExistence type="predicted"/>
<comment type="caution">
    <text evidence="2">The sequence shown here is derived from an EMBL/GenBank/DDBJ whole genome shotgun (WGS) entry which is preliminary data.</text>
</comment>
<evidence type="ECO:0000313" key="3">
    <source>
        <dbReference type="Proteomes" id="UP001175226"/>
    </source>
</evidence>
<dbReference type="Proteomes" id="UP001175226">
    <property type="component" value="Unassembled WGS sequence"/>
</dbReference>
<accession>A0AA39J302</accession>
<dbReference type="AlphaFoldDB" id="A0AA39J302"/>
<protein>
    <submittedName>
        <fullName evidence="2">Uncharacterized protein</fullName>
    </submittedName>
</protein>
<name>A0AA39J302_9AGAR</name>
<keyword evidence="1" id="KW-0732">Signal</keyword>
<reference evidence="2" key="1">
    <citation type="submission" date="2023-06" db="EMBL/GenBank/DDBJ databases">
        <authorList>
            <consortium name="Lawrence Berkeley National Laboratory"/>
            <person name="Ahrendt S."/>
            <person name="Sahu N."/>
            <person name="Indic B."/>
            <person name="Wong-Bajracharya J."/>
            <person name="Merenyi Z."/>
            <person name="Ke H.-M."/>
            <person name="Monk M."/>
            <person name="Kocsube S."/>
            <person name="Drula E."/>
            <person name="Lipzen A."/>
            <person name="Balint B."/>
            <person name="Henrissat B."/>
            <person name="Andreopoulos B."/>
            <person name="Martin F.M."/>
            <person name="Harder C.B."/>
            <person name="Rigling D."/>
            <person name="Ford K.L."/>
            <person name="Foster G.D."/>
            <person name="Pangilinan J."/>
            <person name="Papanicolaou A."/>
            <person name="Barry K."/>
            <person name="LaButti K."/>
            <person name="Viragh M."/>
            <person name="Koriabine M."/>
            <person name="Yan M."/>
            <person name="Riley R."/>
            <person name="Champramary S."/>
            <person name="Plett K.L."/>
            <person name="Tsai I.J."/>
            <person name="Slot J."/>
            <person name="Sipos G."/>
            <person name="Plett J."/>
            <person name="Nagy L.G."/>
            <person name="Grigoriev I.V."/>
        </authorList>
    </citation>
    <scope>NUCLEOTIDE SEQUENCE</scope>
    <source>
        <strain evidence="2">FPL87.14</strain>
    </source>
</reference>
<evidence type="ECO:0000256" key="1">
    <source>
        <dbReference type="SAM" id="SignalP"/>
    </source>
</evidence>
<gene>
    <name evidence="2" type="ORF">EV421DRAFT_1740995</name>
</gene>
<organism evidence="2 3">
    <name type="scientific">Armillaria borealis</name>
    <dbReference type="NCBI Taxonomy" id="47425"/>
    <lineage>
        <taxon>Eukaryota</taxon>
        <taxon>Fungi</taxon>
        <taxon>Dikarya</taxon>
        <taxon>Basidiomycota</taxon>
        <taxon>Agaricomycotina</taxon>
        <taxon>Agaricomycetes</taxon>
        <taxon>Agaricomycetidae</taxon>
        <taxon>Agaricales</taxon>
        <taxon>Marasmiineae</taxon>
        <taxon>Physalacriaceae</taxon>
        <taxon>Armillaria</taxon>
    </lineage>
</organism>
<keyword evidence="3" id="KW-1185">Reference proteome</keyword>
<evidence type="ECO:0000313" key="2">
    <source>
        <dbReference type="EMBL" id="KAK0434352.1"/>
    </source>
</evidence>
<sequence length="152" mass="17463">MALTCLFFLGTIVYRFFPPLSPRTQLVQLKNSLDEIVGPDDKSSDILPIHSPCDAWKSLKLVQIKTCKLERSLLYTSVNHSLWGEYLHSLKEVYMQARACCKQIQAIKPFIAIAITEAWQKCLEEELAKEEHPEATHDDLDHDENCQPILHE</sequence>
<dbReference type="EMBL" id="JAUEPT010000072">
    <property type="protein sequence ID" value="KAK0434352.1"/>
    <property type="molecule type" value="Genomic_DNA"/>
</dbReference>